<dbReference type="AlphaFoldDB" id="A0A803PAD6"/>
<organism evidence="1 2">
    <name type="scientific">Cannabis sativa</name>
    <name type="common">Hemp</name>
    <name type="synonym">Marijuana</name>
    <dbReference type="NCBI Taxonomy" id="3483"/>
    <lineage>
        <taxon>Eukaryota</taxon>
        <taxon>Viridiplantae</taxon>
        <taxon>Streptophyta</taxon>
        <taxon>Embryophyta</taxon>
        <taxon>Tracheophyta</taxon>
        <taxon>Spermatophyta</taxon>
        <taxon>Magnoliopsida</taxon>
        <taxon>eudicotyledons</taxon>
        <taxon>Gunneridae</taxon>
        <taxon>Pentapetalae</taxon>
        <taxon>rosids</taxon>
        <taxon>fabids</taxon>
        <taxon>Rosales</taxon>
        <taxon>Cannabaceae</taxon>
        <taxon>Cannabis</taxon>
    </lineage>
</organism>
<dbReference type="Gramene" id="evm.model.03.784">
    <property type="protein sequence ID" value="cds.evm.model.03.784"/>
    <property type="gene ID" value="evm.TU.03.784"/>
</dbReference>
<protein>
    <submittedName>
        <fullName evidence="1">Uncharacterized protein</fullName>
    </submittedName>
</protein>
<dbReference type="PANTHER" id="PTHR47074:SF11">
    <property type="entry name" value="REVERSE TRANSCRIPTASE-LIKE PROTEIN"/>
    <property type="match status" value="1"/>
</dbReference>
<proteinExistence type="predicted"/>
<dbReference type="EnsemblPlants" id="evm.model.03.784">
    <property type="protein sequence ID" value="cds.evm.model.03.784"/>
    <property type="gene ID" value="evm.TU.03.784"/>
</dbReference>
<dbReference type="InterPro" id="IPR052929">
    <property type="entry name" value="RNase_H-like_EbsB-rel"/>
</dbReference>
<evidence type="ECO:0000313" key="1">
    <source>
        <dbReference type="EnsemblPlants" id="cds.evm.model.03.784"/>
    </source>
</evidence>
<keyword evidence="2" id="KW-1185">Reference proteome</keyword>
<dbReference type="Proteomes" id="UP000596661">
    <property type="component" value="Chromosome 3"/>
</dbReference>
<accession>A0A803PAD6</accession>
<dbReference type="PANTHER" id="PTHR47074">
    <property type="entry name" value="BNAC02G40300D PROTEIN"/>
    <property type="match status" value="1"/>
</dbReference>
<reference evidence="1" key="1">
    <citation type="submission" date="2018-11" db="EMBL/GenBank/DDBJ databases">
        <authorList>
            <person name="Grassa J C."/>
        </authorList>
    </citation>
    <scope>NUCLEOTIDE SEQUENCE [LARGE SCALE GENOMIC DNA]</scope>
</reference>
<evidence type="ECO:0000313" key="2">
    <source>
        <dbReference type="Proteomes" id="UP000596661"/>
    </source>
</evidence>
<sequence length="157" mass="17889">MFFHNGFMGHRHNLFYEARSFIDNNNQARMKDLKNNSKALDYSLTPDISTPPPSGLAKLTIDATIDRRSNKSGFAGVHQNNQGATIAAIDERFTRVREAHIQELKSLLSLFPNAQLCHIRRTAKIVAHNLAKKALRLEEDTWWIGDRLVAALRFSKF</sequence>
<name>A0A803PAD6_CANSA</name>
<reference evidence="1" key="2">
    <citation type="submission" date="2021-03" db="UniProtKB">
        <authorList>
            <consortium name="EnsemblPlants"/>
        </authorList>
    </citation>
    <scope>IDENTIFICATION</scope>
</reference>
<dbReference type="EMBL" id="UZAU01000267">
    <property type="status" value="NOT_ANNOTATED_CDS"/>
    <property type="molecule type" value="Genomic_DNA"/>
</dbReference>